<keyword evidence="3" id="KW-0378">Hydrolase</keyword>
<dbReference type="InterPro" id="IPR047999">
    <property type="entry name" value="De_GSH_amidase"/>
</dbReference>
<dbReference type="PANTHER" id="PTHR23088">
    <property type="entry name" value="NITRILASE-RELATED"/>
    <property type="match status" value="1"/>
</dbReference>
<dbReference type="CDD" id="cd07581">
    <property type="entry name" value="nitrilase_3"/>
    <property type="match status" value="1"/>
</dbReference>
<evidence type="ECO:0000256" key="1">
    <source>
        <dbReference type="ARBA" id="ARBA00010613"/>
    </source>
</evidence>
<evidence type="ECO:0000313" key="3">
    <source>
        <dbReference type="EMBL" id="BBG31001.1"/>
    </source>
</evidence>
<dbReference type="InterPro" id="IPR036526">
    <property type="entry name" value="C-N_Hydrolase_sf"/>
</dbReference>
<evidence type="ECO:0000259" key="2">
    <source>
        <dbReference type="PROSITE" id="PS50263"/>
    </source>
</evidence>
<dbReference type="InterPro" id="IPR001110">
    <property type="entry name" value="UPF0012_CS"/>
</dbReference>
<keyword evidence="4" id="KW-1185">Reference proteome</keyword>
<dbReference type="GO" id="GO:0016787">
    <property type="term" value="F:hydrolase activity"/>
    <property type="evidence" value="ECO:0007669"/>
    <property type="project" value="UniProtKB-KW"/>
</dbReference>
<comment type="similarity">
    <text evidence="1">Belongs to the carbon-nitrogen hydrolase superfamily. NIT1/NIT2 family.</text>
</comment>
<organism evidence="3 4">
    <name type="scientific">Zymobacter palmae</name>
    <dbReference type="NCBI Taxonomy" id="33074"/>
    <lineage>
        <taxon>Bacteria</taxon>
        <taxon>Pseudomonadati</taxon>
        <taxon>Pseudomonadota</taxon>
        <taxon>Gammaproteobacteria</taxon>
        <taxon>Oceanospirillales</taxon>
        <taxon>Halomonadaceae</taxon>
        <taxon>Zymobacter group</taxon>
        <taxon>Zymobacter</taxon>
    </lineage>
</organism>
<gene>
    <name evidence="3" type="ORF">ZBT109_2269</name>
</gene>
<dbReference type="PROSITE" id="PS01227">
    <property type="entry name" value="UPF0012"/>
    <property type="match status" value="1"/>
</dbReference>
<feature type="domain" description="CN hydrolase" evidence="2">
    <location>
        <begin position="109"/>
        <end position="346"/>
    </location>
</feature>
<reference evidence="3 4" key="1">
    <citation type="submission" date="2018-09" db="EMBL/GenBank/DDBJ databases">
        <title>Zymobacter palmae IAM14233 (=T109) whole genome analysis.</title>
        <authorList>
            <person name="Yanase H."/>
        </authorList>
    </citation>
    <scope>NUCLEOTIDE SEQUENCE [LARGE SCALE GENOMIC DNA]</scope>
    <source>
        <strain evidence="3 4">IAM14233</strain>
    </source>
</reference>
<dbReference type="PANTHER" id="PTHR23088:SF27">
    <property type="entry name" value="DEAMINATED GLUTATHIONE AMIDASE"/>
    <property type="match status" value="1"/>
</dbReference>
<dbReference type="SUPFAM" id="SSF56317">
    <property type="entry name" value="Carbon-nitrogen hydrolase"/>
    <property type="match status" value="1"/>
</dbReference>
<accession>A0A348HH99</accession>
<dbReference type="InterPro" id="IPR003010">
    <property type="entry name" value="C-N_Hydrolase"/>
</dbReference>
<dbReference type="Gene3D" id="3.60.110.10">
    <property type="entry name" value="Carbon-nitrogen hydrolase"/>
    <property type="match status" value="1"/>
</dbReference>
<dbReference type="AlphaFoldDB" id="A0A348HH99"/>
<dbReference type="STRING" id="1123510.GCA_000620025_01268"/>
<dbReference type="Proteomes" id="UP000267342">
    <property type="component" value="Chromosome"/>
</dbReference>
<protein>
    <submittedName>
        <fullName evidence="3">Predicted amidohydrolase</fullName>
    </submittedName>
</protein>
<name>A0A348HH99_9GAMM</name>
<dbReference type="EMBL" id="AP018933">
    <property type="protein sequence ID" value="BBG31001.1"/>
    <property type="molecule type" value="Genomic_DNA"/>
</dbReference>
<dbReference type="Pfam" id="PF00795">
    <property type="entry name" value="CN_hydrolase"/>
    <property type="match status" value="1"/>
</dbReference>
<dbReference type="PROSITE" id="PS50263">
    <property type="entry name" value="CN_HYDROLASE"/>
    <property type="match status" value="1"/>
</dbReference>
<dbReference type="NCBIfam" id="NF033621">
    <property type="entry name" value="de_GSH_amidase"/>
    <property type="match status" value="1"/>
</dbReference>
<proteinExistence type="inferred from homology"/>
<sequence length="370" mass="39887">MAWILNDVDSLSQGERLTLRQHDPHSIPMGALVQASVTHLFHLVIHRLTPLSWRSGVAMTVSPSRRRFLNTTLGVSAMALTATPFITQAGAATATTSSASSTADSSDMLTIALGQLAVADQWQDNAAQCSRLIQQAAQQGADLLIMPEAILAADIGDPECVRRSAQPLDGPFMQQMLKATLQVPLTVVFTLYVPADAQRVGNVQVALRQGRIVATYHKLHLYDAFTMQESQSVEPGKTLPPIFDVAGMKVGMMTCYDLRFPEEAKSLALRGAELIVLPAAWVRGPNKECHWETLIAARALDTTCFVAAVSECGPHTIGCSMVADPMGLVVARAGETPTLVTTRISRQRLAQARKALPVLTNGRFKAPELA</sequence>
<evidence type="ECO:0000313" key="4">
    <source>
        <dbReference type="Proteomes" id="UP000267342"/>
    </source>
</evidence>
<dbReference type="KEGG" id="zpl:ZBT109_2269"/>